<feature type="domain" description="NADP-dependent oxidoreductase" evidence="2">
    <location>
        <begin position="21"/>
        <end position="144"/>
    </location>
</feature>
<protein>
    <submittedName>
        <fullName evidence="3">Aldo-keto reductase</fullName>
    </submittedName>
</protein>
<evidence type="ECO:0000256" key="1">
    <source>
        <dbReference type="ARBA" id="ARBA00023002"/>
    </source>
</evidence>
<dbReference type="Proteomes" id="UP001149163">
    <property type="component" value="Unassembled WGS sequence"/>
</dbReference>
<dbReference type="AlphaFoldDB" id="A0A9W9I563"/>
<dbReference type="GO" id="GO:0016491">
    <property type="term" value="F:oxidoreductase activity"/>
    <property type="evidence" value="ECO:0007669"/>
    <property type="project" value="UniProtKB-KW"/>
</dbReference>
<dbReference type="InterPro" id="IPR036812">
    <property type="entry name" value="NAD(P)_OxRdtase_dom_sf"/>
</dbReference>
<dbReference type="GeneID" id="81427045"/>
<dbReference type="EMBL" id="JAPQKN010000003">
    <property type="protein sequence ID" value="KAJ5166963.1"/>
    <property type="molecule type" value="Genomic_DNA"/>
</dbReference>
<dbReference type="RefSeq" id="XP_056543424.1">
    <property type="nucleotide sequence ID" value="XM_056687869.1"/>
</dbReference>
<reference evidence="3" key="1">
    <citation type="submission" date="2022-11" db="EMBL/GenBank/DDBJ databases">
        <authorList>
            <person name="Petersen C."/>
        </authorList>
    </citation>
    <scope>NUCLEOTIDE SEQUENCE</scope>
    <source>
        <strain evidence="3">IBT 26290</strain>
    </source>
</reference>
<keyword evidence="4" id="KW-1185">Reference proteome</keyword>
<dbReference type="PANTHER" id="PTHR43625:SF40">
    <property type="entry name" value="ALDO-KETO REDUCTASE YAKC [NADP(+)]"/>
    <property type="match status" value="1"/>
</dbReference>
<evidence type="ECO:0000259" key="2">
    <source>
        <dbReference type="Pfam" id="PF00248"/>
    </source>
</evidence>
<dbReference type="InterPro" id="IPR023210">
    <property type="entry name" value="NADP_OxRdtase_dom"/>
</dbReference>
<dbReference type="PANTHER" id="PTHR43625">
    <property type="entry name" value="AFLATOXIN B1 ALDEHYDE REDUCTASE"/>
    <property type="match status" value="1"/>
</dbReference>
<dbReference type="SUPFAM" id="SSF51430">
    <property type="entry name" value="NAD(P)-linked oxidoreductase"/>
    <property type="match status" value="1"/>
</dbReference>
<reference evidence="3" key="2">
    <citation type="journal article" date="2023" name="IMA Fungus">
        <title>Comparative genomic study of the Penicillium genus elucidates a diverse pangenome and 15 lateral gene transfer events.</title>
        <authorList>
            <person name="Petersen C."/>
            <person name="Sorensen T."/>
            <person name="Nielsen M.R."/>
            <person name="Sondergaard T.E."/>
            <person name="Sorensen J.L."/>
            <person name="Fitzpatrick D.A."/>
            <person name="Frisvad J.C."/>
            <person name="Nielsen K.L."/>
        </authorList>
    </citation>
    <scope>NUCLEOTIDE SEQUENCE</scope>
    <source>
        <strain evidence="3">IBT 26290</strain>
    </source>
</reference>
<accession>A0A9W9I563</accession>
<gene>
    <name evidence="3" type="ORF">N7482_005744</name>
</gene>
<dbReference type="GO" id="GO:0005737">
    <property type="term" value="C:cytoplasm"/>
    <property type="evidence" value="ECO:0007669"/>
    <property type="project" value="TreeGrafter"/>
</dbReference>
<keyword evidence="1" id="KW-0560">Oxidoreductase</keyword>
<evidence type="ECO:0000313" key="4">
    <source>
        <dbReference type="Proteomes" id="UP001149163"/>
    </source>
</evidence>
<evidence type="ECO:0000313" key="3">
    <source>
        <dbReference type="EMBL" id="KAJ5166963.1"/>
    </source>
</evidence>
<organism evidence="3 4">
    <name type="scientific">Penicillium canariense</name>
    <dbReference type="NCBI Taxonomy" id="189055"/>
    <lineage>
        <taxon>Eukaryota</taxon>
        <taxon>Fungi</taxon>
        <taxon>Dikarya</taxon>
        <taxon>Ascomycota</taxon>
        <taxon>Pezizomycotina</taxon>
        <taxon>Eurotiomycetes</taxon>
        <taxon>Eurotiomycetidae</taxon>
        <taxon>Eurotiales</taxon>
        <taxon>Aspergillaceae</taxon>
        <taxon>Penicillium</taxon>
    </lineage>
</organism>
<proteinExistence type="predicted"/>
<dbReference type="Gene3D" id="3.20.20.100">
    <property type="entry name" value="NADP-dependent oxidoreductase domain"/>
    <property type="match status" value="1"/>
</dbReference>
<comment type="caution">
    <text evidence="3">The sequence shown here is derived from an EMBL/GenBank/DDBJ whole genome shotgun (WGS) entry which is preliminary data.</text>
</comment>
<dbReference type="Pfam" id="PF00248">
    <property type="entry name" value="Aldo_ket_red"/>
    <property type="match status" value="1"/>
</dbReference>
<sequence length="144" mass="16443">MAALKTLPTRPQGRNGPLLPRLGLGLMSASGMYGSSPSDQERFNFLHEAYKREEQFWDTAEKYGDSEDLLGEWFAANPDKPKHIFLATKFGIKPIEIPPGQTMDSSPEYCRKSIYKPLGRLGLPFIDLYYEHRFDKLTPIEKTM</sequence>
<dbReference type="InterPro" id="IPR050791">
    <property type="entry name" value="Aldo-Keto_reductase"/>
</dbReference>
<dbReference type="OrthoDB" id="37537at2759"/>
<name>A0A9W9I563_9EURO</name>